<keyword evidence="1" id="KW-1185">Reference proteome</keyword>
<evidence type="ECO:0000313" key="1">
    <source>
        <dbReference type="Proteomes" id="UP000887578"/>
    </source>
</evidence>
<organism evidence="1 2">
    <name type="scientific">Panagrolaimus davidi</name>
    <dbReference type="NCBI Taxonomy" id="227884"/>
    <lineage>
        <taxon>Eukaryota</taxon>
        <taxon>Metazoa</taxon>
        <taxon>Ecdysozoa</taxon>
        <taxon>Nematoda</taxon>
        <taxon>Chromadorea</taxon>
        <taxon>Rhabditida</taxon>
        <taxon>Tylenchina</taxon>
        <taxon>Panagrolaimomorpha</taxon>
        <taxon>Panagrolaimoidea</taxon>
        <taxon>Panagrolaimidae</taxon>
        <taxon>Panagrolaimus</taxon>
    </lineage>
</organism>
<evidence type="ECO:0000313" key="2">
    <source>
        <dbReference type="WBParaSite" id="PDA_v2.g28982.t1"/>
    </source>
</evidence>
<protein>
    <submittedName>
        <fullName evidence="2">Uncharacterized protein</fullName>
    </submittedName>
</protein>
<accession>A0A914QNM3</accession>
<dbReference type="Proteomes" id="UP000887578">
    <property type="component" value="Unplaced"/>
</dbReference>
<proteinExistence type="predicted"/>
<name>A0A914QNM3_9BILA</name>
<dbReference type="AlphaFoldDB" id="A0A914QNM3"/>
<dbReference type="WBParaSite" id="PDA_v2.g28982.t1">
    <property type="protein sequence ID" value="PDA_v2.g28982.t1"/>
    <property type="gene ID" value="PDA_v2.g28982"/>
</dbReference>
<reference evidence="2" key="1">
    <citation type="submission" date="2022-11" db="UniProtKB">
        <authorList>
            <consortium name="WormBaseParasite"/>
        </authorList>
    </citation>
    <scope>IDENTIFICATION</scope>
</reference>
<sequence length="81" mass="9496">MNIVTEFKDQQNHLHDLCLAVRAVQNVYDRFVSQRLEEFNEALTKINEYLRLQYYCLSLGGEAYLQSVSPLDVYSDGIKFM</sequence>